<dbReference type="InterPro" id="IPR017853">
    <property type="entry name" value="GH"/>
</dbReference>
<dbReference type="AlphaFoldDB" id="A0A512MC17"/>
<evidence type="ECO:0000313" key="1">
    <source>
        <dbReference type="EMBL" id="GEP44284.1"/>
    </source>
</evidence>
<name>A0A512MC17_9BACT</name>
<dbReference type="Proteomes" id="UP000321577">
    <property type="component" value="Unassembled WGS sequence"/>
</dbReference>
<gene>
    <name evidence="1" type="ORF">BGE01nite_35750</name>
</gene>
<dbReference type="PANTHER" id="PTHR35882:SF2">
    <property type="entry name" value="PELA"/>
    <property type="match status" value="1"/>
</dbReference>
<sequence>MRLASAITLTFAPFSPAQTGQTRLLVDFSEKPEALGLSAFDLCILRVDAQVDLEAAHALGHKVLARVPLFEVPAGSPAAKLAKELGVPLLEGKALGSVRLDATHPHWAHVVVHELVETAAERGFDGVMLSELETMSHDAERAALLRVLPMLKSAYPDKQLFLEGGASLLREARRHLDGIVFIEETGANADADSALRLERKILDASRQGVCSYVVGFENPEKPTNIAARAARIRQLGGVPFFTTPDIHGANLGPLLEVSRRILVLHTGAARETYTARLLHGSLEWLGYQVTYQDASQEGSAWMPGHQGVSAVILDQSLSLSRERQHALAELVTTLAEQKVPLLLTGQPWANAGDWAQVSKVLGLSGTGSSVAKPAAASVKHAEADLMMNPGAISPRVSGLRDVRLTTDDGKTLLSLQADHVEHSQVALTTWGGLWLDPLALEAGPQVNPLPFLESLLSRYPTAPVMDTTSLDGRRLLVTHISSEGYAETTDLPGLPVAAEAMLEKVVSKYALPMTVAVSEADVRGWTPGVDARQAPRLQEAARTLFTLSHVEAASGTMSRPTTWEGKTASGGLMNASAPEKDLSMEREVAGSLGWLHRQFLGQGQAMRLVSWPQGSFPSAEASAFSHQMSVENVATQSSATLAGRISPLPARGWSSGESFSTVLTQNTGDAAAFIAEATRTGQRRWLSPVQVSLSFHDAASANHLKQVEKMLDWCASQPFQAVTVGEYARLMRDASRTRLFQTGADRWIIVNEGRARTLRLPASAGVPDLAACTGVSGFTRQGDQVYIHTLGLRRTELVMRRDAERDYLRLASSTGSVSYLEAGSSRALLQVSHTRPVEMSFEGIMPGSICQMIANGAPDYLMAGPDGRIEFTVPSQATVQLRILPEHKAAMR</sequence>
<organism evidence="1 2">
    <name type="scientific">Brevifollis gellanilyticus</name>
    <dbReference type="NCBI Taxonomy" id="748831"/>
    <lineage>
        <taxon>Bacteria</taxon>
        <taxon>Pseudomonadati</taxon>
        <taxon>Verrucomicrobiota</taxon>
        <taxon>Verrucomicrobiia</taxon>
        <taxon>Verrucomicrobiales</taxon>
        <taxon>Verrucomicrobiaceae</taxon>
    </lineage>
</organism>
<proteinExistence type="predicted"/>
<evidence type="ECO:0000313" key="2">
    <source>
        <dbReference type="Proteomes" id="UP000321577"/>
    </source>
</evidence>
<dbReference type="PANTHER" id="PTHR35882">
    <property type="entry name" value="PELA"/>
    <property type="match status" value="1"/>
</dbReference>
<protein>
    <recommendedName>
        <fullName evidence="3">Glycoside-hydrolase family GH114 TIM-barrel domain-containing protein</fullName>
    </recommendedName>
</protein>
<dbReference type="InterPro" id="IPR013785">
    <property type="entry name" value="Aldolase_TIM"/>
</dbReference>
<evidence type="ECO:0008006" key="3">
    <source>
        <dbReference type="Google" id="ProtNLM"/>
    </source>
</evidence>
<dbReference type="SUPFAM" id="SSF51445">
    <property type="entry name" value="(Trans)glycosidases"/>
    <property type="match status" value="1"/>
</dbReference>
<comment type="caution">
    <text evidence="1">The sequence shown here is derived from an EMBL/GenBank/DDBJ whole genome shotgun (WGS) entry which is preliminary data.</text>
</comment>
<accession>A0A512MC17</accession>
<dbReference type="Gene3D" id="3.20.20.70">
    <property type="entry name" value="Aldolase class I"/>
    <property type="match status" value="1"/>
</dbReference>
<reference evidence="1 2" key="1">
    <citation type="submission" date="2019-07" db="EMBL/GenBank/DDBJ databases">
        <title>Whole genome shotgun sequence of Brevifollis gellanilyticus NBRC 108608.</title>
        <authorList>
            <person name="Hosoyama A."/>
            <person name="Uohara A."/>
            <person name="Ohji S."/>
            <person name="Ichikawa N."/>
        </authorList>
    </citation>
    <scope>NUCLEOTIDE SEQUENCE [LARGE SCALE GENOMIC DNA]</scope>
    <source>
        <strain evidence="1 2">NBRC 108608</strain>
    </source>
</reference>
<dbReference type="EMBL" id="BKAG01000027">
    <property type="protein sequence ID" value="GEP44284.1"/>
    <property type="molecule type" value="Genomic_DNA"/>
</dbReference>
<keyword evidence="2" id="KW-1185">Reference proteome</keyword>